<sequence length="83" mass="9127">MNSIDFPTLITTIFVLVDDWYQQTILPLLLAKPGAKERLSDSELLTLAKISGLLTLSRTDPVSGFYPSQLSTVVPPSVRPEPI</sequence>
<evidence type="ECO:0000313" key="1">
    <source>
        <dbReference type="EMBL" id="AOY83234.2"/>
    </source>
</evidence>
<protein>
    <submittedName>
        <fullName evidence="1">Uncharacterized protein</fullName>
    </submittedName>
</protein>
<dbReference type="EMBL" id="CP017708">
    <property type="protein sequence ID" value="AOY83234.2"/>
    <property type="molecule type" value="Genomic_DNA"/>
</dbReference>
<evidence type="ECO:0000313" key="2">
    <source>
        <dbReference type="Proteomes" id="UP000176944"/>
    </source>
</evidence>
<organism evidence="1 2">
    <name type="scientific">Moorena producens (strain JHB)</name>
    <dbReference type="NCBI Taxonomy" id="1454205"/>
    <lineage>
        <taxon>Bacteria</taxon>
        <taxon>Bacillati</taxon>
        <taxon>Cyanobacteriota</taxon>
        <taxon>Cyanophyceae</taxon>
        <taxon>Coleofasciculales</taxon>
        <taxon>Coleofasciculaceae</taxon>
        <taxon>Moorena</taxon>
    </lineage>
</organism>
<proteinExistence type="predicted"/>
<name>A0A1D9G6S5_MOOP1</name>
<accession>A0A1D9G6S5</accession>
<dbReference type="AlphaFoldDB" id="A0A1D9G6S5"/>
<dbReference type="Proteomes" id="UP000176944">
    <property type="component" value="Chromosome"/>
</dbReference>
<reference evidence="2" key="1">
    <citation type="submission" date="2016-10" db="EMBL/GenBank/DDBJ databases">
        <title>Comparative genomics uncovers the prolific and rare metabolic potential of the cyanobacterial genus Moorea.</title>
        <authorList>
            <person name="Leao T."/>
            <person name="Castelao G."/>
            <person name="Korobeynikov A."/>
            <person name="Monroe E.A."/>
            <person name="Podell S."/>
            <person name="Glukhov E."/>
            <person name="Allen E."/>
            <person name="Gerwick W.H."/>
            <person name="Gerwick L."/>
        </authorList>
    </citation>
    <scope>NUCLEOTIDE SEQUENCE [LARGE SCALE GENOMIC DNA]</scope>
    <source>
        <strain evidence="2">JHB</strain>
    </source>
</reference>
<gene>
    <name evidence="1" type="ORF">BJP36_28250</name>
</gene>